<dbReference type="PANTHER" id="PTHR15615">
    <property type="match status" value="1"/>
</dbReference>
<dbReference type="Pfam" id="PF08613">
    <property type="entry name" value="Cyclin"/>
    <property type="match status" value="1"/>
</dbReference>
<feature type="region of interest" description="Disordered" evidence="1">
    <location>
        <begin position="404"/>
        <end position="448"/>
    </location>
</feature>
<dbReference type="PANTHER" id="PTHR15615:SF108">
    <property type="entry name" value="PROTEIN CNPPD1"/>
    <property type="match status" value="1"/>
</dbReference>
<dbReference type="AlphaFoldDB" id="A0A1Y1X6G1"/>
<reference evidence="2 3" key="1">
    <citation type="submission" date="2016-08" db="EMBL/GenBank/DDBJ databases">
        <title>A Parts List for Fungal Cellulosomes Revealed by Comparative Genomics.</title>
        <authorList>
            <consortium name="DOE Joint Genome Institute"/>
            <person name="Haitjema C.H."/>
            <person name="Gilmore S.P."/>
            <person name="Henske J.K."/>
            <person name="Solomon K.V."/>
            <person name="De Groot R."/>
            <person name="Kuo A."/>
            <person name="Mondo S.J."/>
            <person name="Salamov A.A."/>
            <person name="Labutti K."/>
            <person name="Zhao Z."/>
            <person name="Chiniquy J."/>
            <person name="Barry K."/>
            <person name="Brewer H.M."/>
            <person name="Purvine S.O."/>
            <person name="Wright A.T."/>
            <person name="Boxma B."/>
            <person name="Van Alen T."/>
            <person name="Hackstein J.H."/>
            <person name="Baker S.E."/>
            <person name="Grigoriev I.V."/>
            <person name="O'Malley M.A."/>
        </authorList>
    </citation>
    <scope>NUCLEOTIDE SEQUENCE [LARGE SCALE GENOMIC DNA]</scope>
    <source>
        <strain evidence="2 3">S4</strain>
    </source>
</reference>
<sequence length="448" mass="50630">MEDMNAILKKIPHPIQYFPEELNKEYNTPKTDDTQNYSVYSPSLCSSVSSMSSASSFQPPFMTRGNSNISCSMSVYGNSTNQNNLISISAANNAAANNALNSPVKIITSDPMDISPISKKRVYEQCKDNNLLSPTSAISNNPSPSVVKEKQKIDFSGLHSLFINIAGVENVFNLDCASHRLVRIISTLIMFIIYPELRRNLKQIASGPRGPVLAAEYITYYILCFRTVEHVSVTLPVLICAIIYIDRYVQQRKLRVSSELGHLYQKLPDQYSRIAVTHDYFRTKIIVTALAVSSKVLYDGRQNLTRWAHIINVDTKSLAKVERDFMREINYKLCIDLHEYKKWIRCAKHLLHGIPKPESSPTYAERHQQRQQFAILYEQQLQIIKDNQKELLNIANISSINTKNLNTQTNTNNQPATLSPESATGICDDEKSSTSSSDEDDKTPTLKH</sequence>
<keyword evidence="3" id="KW-1185">Reference proteome</keyword>
<dbReference type="InterPro" id="IPR013922">
    <property type="entry name" value="Cyclin_PHO80-like"/>
</dbReference>
<dbReference type="GO" id="GO:0019901">
    <property type="term" value="F:protein kinase binding"/>
    <property type="evidence" value="ECO:0007669"/>
    <property type="project" value="InterPro"/>
</dbReference>
<evidence type="ECO:0000313" key="3">
    <source>
        <dbReference type="Proteomes" id="UP000193944"/>
    </source>
</evidence>
<reference evidence="2 3" key="2">
    <citation type="submission" date="2016-08" db="EMBL/GenBank/DDBJ databases">
        <title>Pervasive Adenine N6-methylation of Active Genes in Fungi.</title>
        <authorList>
            <consortium name="DOE Joint Genome Institute"/>
            <person name="Mondo S.J."/>
            <person name="Dannebaum R.O."/>
            <person name="Kuo R.C."/>
            <person name="Labutti K."/>
            <person name="Haridas S."/>
            <person name="Kuo A."/>
            <person name="Salamov A."/>
            <person name="Ahrendt S.R."/>
            <person name="Lipzen A."/>
            <person name="Sullivan W."/>
            <person name="Andreopoulos W.B."/>
            <person name="Clum A."/>
            <person name="Lindquist E."/>
            <person name="Daum C."/>
            <person name="Ramamoorthy G.K."/>
            <person name="Gryganskyi A."/>
            <person name="Culley D."/>
            <person name="Magnuson J.K."/>
            <person name="James T.Y."/>
            <person name="O'Malley M.A."/>
            <person name="Stajich J.E."/>
            <person name="Spatafora J.W."/>
            <person name="Visel A."/>
            <person name="Grigoriev I.V."/>
        </authorList>
    </citation>
    <scope>NUCLEOTIDE SEQUENCE [LARGE SCALE GENOMIC DNA]</scope>
    <source>
        <strain evidence="2 3">S4</strain>
    </source>
</reference>
<organism evidence="2 3">
    <name type="scientific">Anaeromyces robustus</name>
    <dbReference type="NCBI Taxonomy" id="1754192"/>
    <lineage>
        <taxon>Eukaryota</taxon>
        <taxon>Fungi</taxon>
        <taxon>Fungi incertae sedis</taxon>
        <taxon>Chytridiomycota</taxon>
        <taxon>Chytridiomycota incertae sedis</taxon>
        <taxon>Neocallimastigomycetes</taxon>
        <taxon>Neocallimastigales</taxon>
        <taxon>Neocallimastigaceae</taxon>
        <taxon>Anaeromyces</taxon>
    </lineage>
</organism>
<proteinExistence type="predicted"/>
<dbReference type="OrthoDB" id="244495at2759"/>
<comment type="caution">
    <text evidence="2">The sequence shown here is derived from an EMBL/GenBank/DDBJ whole genome shotgun (WGS) entry which is preliminary data.</text>
</comment>
<feature type="compositionally biased region" description="Low complexity" evidence="1">
    <location>
        <begin position="404"/>
        <end position="413"/>
    </location>
</feature>
<dbReference type="Proteomes" id="UP000193944">
    <property type="component" value="Unassembled WGS sequence"/>
</dbReference>
<dbReference type="CDD" id="cd20557">
    <property type="entry name" value="CYCLIN_ScPCL1-like"/>
    <property type="match status" value="1"/>
</dbReference>
<accession>A0A1Y1X6G1</accession>
<protein>
    <submittedName>
        <fullName evidence="2">Uncharacterized protein</fullName>
    </submittedName>
</protein>
<evidence type="ECO:0000313" key="2">
    <source>
        <dbReference type="EMBL" id="ORX81268.1"/>
    </source>
</evidence>
<name>A0A1Y1X6G1_9FUNG</name>
<dbReference type="Gene3D" id="1.10.472.10">
    <property type="entry name" value="Cyclin-like"/>
    <property type="match status" value="1"/>
</dbReference>
<gene>
    <name evidence="2" type="ORF">BCR32DRAFT_293346</name>
</gene>
<evidence type="ECO:0000256" key="1">
    <source>
        <dbReference type="SAM" id="MobiDB-lite"/>
    </source>
</evidence>
<dbReference type="EMBL" id="MCFG01000122">
    <property type="protein sequence ID" value="ORX81268.1"/>
    <property type="molecule type" value="Genomic_DNA"/>
</dbReference>